<dbReference type="HOGENOM" id="CLU_2381930_0_0_11"/>
<dbReference type="Proteomes" id="UP000000657">
    <property type="component" value="Chromosome"/>
</dbReference>
<proteinExistence type="predicted"/>
<accession>Q0RMB9</accession>
<reference evidence="1 2" key="1">
    <citation type="journal article" date="2007" name="Genome Res.">
        <title>Genome characteristics of facultatively symbiotic Frankia sp. strains reflect host range and host plant biogeography.</title>
        <authorList>
            <person name="Normand P."/>
            <person name="Lapierre P."/>
            <person name="Tisa L.S."/>
            <person name="Gogarten J.P."/>
            <person name="Alloisio N."/>
            <person name="Bagnarol E."/>
            <person name="Bassi C.A."/>
            <person name="Berry A.M."/>
            <person name="Bickhart D.M."/>
            <person name="Choisne N."/>
            <person name="Couloux A."/>
            <person name="Cournoyer B."/>
            <person name="Cruveiller S."/>
            <person name="Daubin V."/>
            <person name="Demange N."/>
            <person name="Francino M.P."/>
            <person name="Goltsman E."/>
            <person name="Huang Y."/>
            <person name="Kopp O.R."/>
            <person name="Labarre L."/>
            <person name="Lapidus A."/>
            <person name="Lavire C."/>
            <person name="Marechal J."/>
            <person name="Martinez M."/>
            <person name="Mastronunzio J.E."/>
            <person name="Mullin B.C."/>
            <person name="Niemann J."/>
            <person name="Pujic P."/>
            <person name="Rawnsley T."/>
            <person name="Rouy Z."/>
            <person name="Schenowitz C."/>
            <person name="Sellstedt A."/>
            <person name="Tavares F."/>
            <person name="Tomkins J.P."/>
            <person name="Vallenet D."/>
            <person name="Valverde C."/>
            <person name="Wall L.G."/>
            <person name="Wang Y."/>
            <person name="Medigue C."/>
            <person name="Benson D.R."/>
        </authorList>
    </citation>
    <scope>NUCLEOTIDE SEQUENCE [LARGE SCALE GENOMIC DNA]</scope>
    <source>
        <strain evidence="2">DSM 45986 / CECT 9034 / ACN14a</strain>
    </source>
</reference>
<dbReference type="AlphaFoldDB" id="Q0RMB9"/>
<evidence type="ECO:0000313" key="2">
    <source>
        <dbReference type="Proteomes" id="UP000000657"/>
    </source>
</evidence>
<keyword evidence="2" id="KW-1185">Reference proteome</keyword>
<name>Q0RMB9_FRAAA</name>
<evidence type="ECO:0000313" key="1">
    <source>
        <dbReference type="EMBL" id="CAJ61332.1"/>
    </source>
</evidence>
<dbReference type="EMBL" id="CT573213">
    <property type="protein sequence ID" value="CAJ61332.1"/>
    <property type="molecule type" value="Genomic_DNA"/>
</dbReference>
<sequence>MVNDQLKSLMTAYGYGGMPLDRFAVAYVVPLEVGGSPGTAGDLSNLWPVPAGSKMPTTVALVRGRVCAGTMQLTAAQNQFRRDWRALGRTVGAL</sequence>
<protein>
    <submittedName>
        <fullName evidence="1">Uncharacterized protein</fullName>
    </submittedName>
</protein>
<dbReference type="KEGG" id="fal:FRAAL2686"/>
<gene>
    <name evidence="1" type="ordered locus">FRAAL2686</name>
</gene>
<dbReference type="STRING" id="326424.FRAAL2686"/>
<organism evidence="1 2">
    <name type="scientific">Frankia alni (strain DSM 45986 / CECT 9034 / ACN14a)</name>
    <dbReference type="NCBI Taxonomy" id="326424"/>
    <lineage>
        <taxon>Bacteria</taxon>
        <taxon>Bacillati</taxon>
        <taxon>Actinomycetota</taxon>
        <taxon>Actinomycetes</taxon>
        <taxon>Frankiales</taxon>
        <taxon>Frankiaceae</taxon>
        <taxon>Frankia</taxon>
    </lineage>
</organism>